<accession>A0A0D0E995</accession>
<proteinExistence type="predicted"/>
<keyword evidence="2" id="KW-1185">Reference proteome</keyword>
<dbReference type="EMBL" id="KN824866">
    <property type="protein sequence ID" value="KIK99239.1"/>
    <property type="molecule type" value="Genomic_DNA"/>
</dbReference>
<reference evidence="1 2" key="1">
    <citation type="submission" date="2014-04" db="EMBL/GenBank/DDBJ databases">
        <authorList>
            <consortium name="DOE Joint Genome Institute"/>
            <person name="Kuo A."/>
            <person name="Kohler A."/>
            <person name="Jargeat P."/>
            <person name="Nagy L.G."/>
            <person name="Floudas D."/>
            <person name="Copeland A."/>
            <person name="Barry K.W."/>
            <person name="Cichocki N."/>
            <person name="Veneault-Fourrey C."/>
            <person name="LaButti K."/>
            <person name="Lindquist E.A."/>
            <person name="Lipzen A."/>
            <person name="Lundell T."/>
            <person name="Morin E."/>
            <person name="Murat C."/>
            <person name="Sun H."/>
            <person name="Tunlid A."/>
            <person name="Henrissat B."/>
            <person name="Grigoriev I.V."/>
            <person name="Hibbett D.S."/>
            <person name="Martin F."/>
            <person name="Nordberg H.P."/>
            <person name="Cantor M.N."/>
            <person name="Hua S.X."/>
        </authorList>
    </citation>
    <scope>NUCLEOTIDE SEQUENCE [LARGE SCALE GENOMIC DNA]</scope>
    <source>
        <strain evidence="1 2">Ve08.2h10</strain>
    </source>
</reference>
<evidence type="ECO:0000313" key="1">
    <source>
        <dbReference type="EMBL" id="KIK99239.1"/>
    </source>
</evidence>
<gene>
    <name evidence="1" type="ORF">PAXRUDRAFT_823004</name>
</gene>
<dbReference type="AlphaFoldDB" id="A0A0D0E995"/>
<name>A0A0D0E995_9AGAM</name>
<evidence type="ECO:0000313" key="2">
    <source>
        <dbReference type="Proteomes" id="UP000054538"/>
    </source>
</evidence>
<dbReference type="InParanoid" id="A0A0D0E995"/>
<dbReference type="Proteomes" id="UP000054538">
    <property type="component" value="Unassembled WGS sequence"/>
</dbReference>
<protein>
    <submittedName>
        <fullName evidence="1">Uncharacterized protein</fullName>
    </submittedName>
</protein>
<organism evidence="1 2">
    <name type="scientific">Paxillus rubicundulus Ve08.2h10</name>
    <dbReference type="NCBI Taxonomy" id="930991"/>
    <lineage>
        <taxon>Eukaryota</taxon>
        <taxon>Fungi</taxon>
        <taxon>Dikarya</taxon>
        <taxon>Basidiomycota</taxon>
        <taxon>Agaricomycotina</taxon>
        <taxon>Agaricomycetes</taxon>
        <taxon>Agaricomycetidae</taxon>
        <taxon>Boletales</taxon>
        <taxon>Paxilineae</taxon>
        <taxon>Paxillaceae</taxon>
        <taxon>Paxillus</taxon>
    </lineage>
</organism>
<dbReference type="HOGENOM" id="CLU_2606715_0_0_1"/>
<sequence length="79" mass="8727">MQVLQSMTLQGKAKDSISSITHPDTTQAVDLITENDRTDRFATQLIMECNGFWSSLLLAPCVISRCEANDPRERAVVAS</sequence>
<reference evidence="2" key="2">
    <citation type="submission" date="2015-01" db="EMBL/GenBank/DDBJ databases">
        <title>Evolutionary Origins and Diversification of the Mycorrhizal Mutualists.</title>
        <authorList>
            <consortium name="DOE Joint Genome Institute"/>
            <consortium name="Mycorrhizal Genomics Consortium"/>
            <person name="Kohler A."/>
            <person name="Kuo A."/>
            <person name="Nagy L.G."/>
            <person name="Floudas D."/>
            <person name="Copeland A."/>
            <person name="Barry K.W."/>
            <person name="Cichocki N."/>
            <person name="Veneault-Fourrey C."/>
            <person name="LaButti K."/>
            <person name="Lindquist E.A."/>
            <person name="Lipzen A."/>
            <person name="Lundell T."/>
            <person name="Morin E."/>
            <person name="Murat C."/>
            <person name="Riley R."/>
            <person name="Ohm R."/>
            <person name="Sun H."/>
            <person name="Tunlid A."/>
            <person name="Henrissat B."/>
            <person name="Grigoriev I.V."/>
            <person name="Hibbett D.S."/>
            <person name="Martin F."/>
        </authorList>
    </citation>
    <scope>NUCLEOTIDE SEQUENCE [LARGE SCALE GENOMIC DNA]</scope>
    <source>
        <strain evidence="2">Ve08.2h10</strain>
    </source>
</reference>